<gene>
    <name evidence="1" type="ORF">GPJ81_10225</name>
</gene>
<evidence type="ECO:0000313" key="2">
    <source>
        <dbReference type="Proteomes" id="UP000426235"/>
    </source>
</evidence>
<name>A0A6I6HH91_9PSED</name>
<accession>A0A6I6HH91</accession>
<protein>
    <submittedName>
        <fullName evidence="1">Uncharacterized protein</fullName>
    </submittedName>
</protein>
<evidence type="ECO:0000313" key="1">
    <source>
        <dbReference type="EMBL" id="QGW77037.1"/>
    </source>
</evidence>
<reference evidence="1" key="1">
    <citation type="submission" date="2019-12" db="EMBL/GenBank/DDBJ databases">
        <title>Hybrid Genome Assemblies of two High G+C Isolates from Undergraduate Microbiology Courses.</title>
        <authorList>
            <person name="Ne Ville C.J."/>
            <person name="Enright D."/>
            <person name="Hernandez I."/>
            <person name="Dodsworth J."/>
            <person name="Orwin P.M."/>
        </authorList>
    </citation>
    <scope>NUCLEOTIDE SEQUENCE [LARGE SCALE GENOMIC DNA]</scope>
    <source>
        <strain evidence="1">Neo</strain>
    </source>
</reference>
<keyword evidence="2" id="KW-1185">Reference proteome</keyword>
<proteinExistence type="predicted"/>
<dbReference type="AlphaFoldDB" id="A0A6I6HH91"/>
<sequence>MISVPTDAALEAMLEDYLNQCHAEPAHVAATQNYLKSMSRKALRQFRRRLNGVFIKEIDLWNELYSFSSPTNPKLSGERIREQLRKRLEKEQNYQCCYCRRPLFSSGHAKQIEHVLPKSKCVQHTFNLFNLVICCVDCNLKKRNHIWSIKEADYIDEEDYPVPESFDDLYHPRFHNYNEHIKFIRLQSNNHNISIYKGLTVQGKNLCANILTHLSQKEVFVNGNPDLKEYITTIDQHTPGSDTKADEAIRVFQAAFSRATEELLYDL</sequence>
<dbReference type="EMBL" id="CP046621">
    <property type="protein sequence ID" value="QGW77037.1"/>
    <property type="molecule type" value="Genomic_DNA"/>
</dbReference>
<dbReference type="Gene3D" id="1.10.30.50">
    <property type="match status" value="1"/>
</dbReference>
<dbReference type="RefSeq" id="WP_157192066.1">
    <property type="nucleotide sequence ID" value="NZ_CP046621.1"/>
</dbReference>
<dbReference type="Proteomes" id="UP000426235">
    <property type="component" value="Chromosome"/>
</dbReference>
<organism evidence="1 2">
    <name type="scientific">Pseudomonas alkylphenolica</name>
    <dbReference type="NCBI Taxonomy" id="237609"/>
    <lineage>
        <taxon>Bacteria</taxon>
        <taxon>Pseudomonadati</taxon>
        <taxon>Pseudomonadota</taxon>
        <taxon>Gammaproteobacteria</taxon>
        <taxon>Pseudomonadales</taxon>
        <taxon>Pseudomonadaceae</taxon>
        <taxon>Pseudomonas</taxon>
    </lineage>
</organism>